<dbReference type="EMBL" id="PNBA02000018">
    <property type="protein sequence ID" value="KAG6393217.1"/>
    <property type="molecule type" value="Genomic_DNA"/>
</dbReference>
<dbReference type="Proteomes" id="UP000298416">
    <property type="component" value="Unassembled WGS sequence"/>
</dbReference>
<accession>A0A8X8WDZ8</accession>
<dbReference type="AlphaFoldDB" id="A0A8X8WDZ8"/>
<gene>
    <name evidence="2" type="ORF">SASPL_147453</name>
</gene>
<comment type="caution">
    <text evidence="2">The sequence shown here is derived from an EMBL/GenBank/DDBJ whole genome shotgun (WGS) entry which is preliminary data.</text>
</comment>
<dbReference type="InterPro" id="IPR013187">
    <property type="entry name" value="F-box-assoc_dom_typ3"/>
</dbReference>
<evidence type="ECO:0000313" key="3">
    <source>
        <dbReference type="Proteomes" id="UP000298416"/>
    </source>
</evidence>
<evidence type="ECO:0000259" key="1">
    <source>
        <dbReference type="Pfam" id="PF08268"/>
    </source>
</evidence>
<proteinExistence type="predicted"/>
<evidence type="ECO:0000313" key="2">
    <source>
        <dbReference type="EMBL" id="KAG6393217.1"/>
    </source>
</evidence>
<sequence length="312" mass="36455">MKEEEKVQKEIAAELHTELHINNNNDNDKSDDAVYLQFTLPDEIGILKLSTKLLDNGKSLKLHDFPSFNKKHYRTADPNRRLKVAGAVKGLICINISSEVHIPSIVICNPFLDQLKILPLPHRPPCQSCGRALCYQQVGVGFDEDYKVVQLLMCYSWMCCKQAYLYSRRMNSWRKLAFDQELYINSPIKSLCKNGSFAHWIGWRRVSEFVILCFDMKNEVFLTFTISGSELIWTRIMNVERVLRDMPLWRSDDFVVFKKRDCVVWWLLDFIEERVLLLLYDCRAREFIARLELPETSTIVEYEGSSFHLKGA</sequence>
<organism evidence="2">
    <name type="scientific">Salvia splendens</name>
    <name type="common">Scarlet sage</name>
    <dbReference type="NCBI Taxonomy" id="180675"/>
    <lineage>
        <taxon>Eukaryota</taxon>
        <taxon>Viridiplantae</taxon>
        <taxon>Streptophyta</taxon>
        <taxon>Embryophyta</taxon>
        <taxon>Tracheophyta</taxon>
        <taxon>Spermatophyta</taxon>
        <taxon>Magnoliopsida</taxon>
        <taxon>eudicotyledons</taxon>
        <taxon>Gunneridae</taxon>
        <taxon>Pentapetalae</taxon>
        <taxon>asterids</taxon>
        <taxon>lamiids</taxon>
        <taxon>Lamiales</taxon>
        <taxon>Lamiaceae</taxon>
        <taxon>Nepetoideae</taxon>
        <taxon>Mentheae</taxon>
        <taxon>Salviinae</taxon>
        <taxon>Salvia</taxon>
        <taxon>Salvia subgen. Calosphace</taxon>
        <taxon>core Calosphace</taxon>
    </lineage>
</organism>
<keyword evidence="3" id="KW-1185">Reference proteome</keyword>
<reference evidence="2" key="2">
    <citation type="submission" date="2020-08" db="EMBL/GenBank/DDBJ databases">
        <title>Plant Genome Project.</title>
        <authorList>
            <person name="Zhang R.-G."/>
        </authorList>
    </citation>
    <scope>NUCLEOTIDE SEQUENCE</scope>
    <source>
        <strain evidence="2">Huo1</strain>
        <tissue evidence="2">Leaf</tissue>
    </source>
</reference>
<dbReference type="PANTHER" id="PTHR31672">
    <property type="entry name" value="BNACNNG10540D PROTEIN"/>
    <property type="match status" value="1"/>
</dbReference>
<feature type="domain" description="F-box associated beta-propeller type 3" evidence="1">
    <location>
        <begin position="70"/>
        <end position="227"/>
    </location>
</feature>
<dbReference type="InterPro" id="IPR050796">
    <property type="entry name" value="SCF_F-box_component"/>
</dbReference>
<protein>
    <recommendedName>
        <fullName evidence="1">F-box associated beta-propeller type 3 domain-containing protein</fullName>
    </recommendedName>
</protein>
<dbReference type="NCBIfam" id="TIGR01640">
    <property type="entry name" value="F_box_assoc_1"/>
    <property type="match status" value="1"/>
</dbReference>
<dbReference type="Pfam" id="PF08268">
    <property type="entry name" value="FBA_3"/>
    <property type="match status" value="1"/>
</dbReference>
<name>A0A8X8WDZ8_SALSN</name>
<dbReference type="InterPro" id="IPR017451">
    <property type="entry name" value="F-box-assoc_interact_dom"/>
</dbReference>
<reference evidence="2" key="1">
    <citation type="submission" date="2018-01" db="EMBL/GenBank/DDBJ databases">
        <authorList>
            <person name="Mao J.F."/>
        </authorList>
    </citation>
    <scope>NUCLEOTIDE SEQUENCE</scope>
    <source>
        <strain evidence="2">Huo1</strain>
        <tissue evidence="2">Leaf</tissue>
    </source>
</reference>